<dbReference type="SUPFAM" id="SSF48264">
    <property type="entry name" value="Cytochrome P450"/>
    <property type="match status" value="1"/>
</dbReference>
<evidence type="ECO:0000256" key="14">
    <source>
        <dbReference type="PIRSR" id="PIRSR602401-1"/>
    </source>
</evidence>
<dbReference type="InterPro" id="IPR050196">
    <property type="entry name" value="Cytochrome_P450_Monoox"/>
</dbReference>
<dbReference type="Gene3D" id="1.10.630.10">
    <property type="entry name" value="Cytochrome P450"/>
    <property type="match status" value="1"/>
</dbReference>
<evidence type="ECO:0000256" key="2">
    <source>
        <dbReference type="ARBA" id="ARBA00003690"/>
    </source>
</evidence>
<dbReference type="OMA" id="WRLYPVT"/>
<dbReference type="PANTHER" id="PTHR24291:SF189">
    <property type="entry name" value="CYTOCHROME P450 4C3-RELATED"/>
    <property type="match status" value="1"/>
</dbReference>
<dbReference type="GO" id="GO:0016705">
    <property type="term" value="F:oxidoreductase activity, acting on paired donors, with incorporation or reduction of molecular oxygen"/>
    <property type="evidence" value="ECO:0007669"/>
    <property type="project" value="InterPro"/>
</dbReference>
<evidence type="ECO:0000256" key="1">
    <source>
        <dbReference type="ARBA" id="ARBA00001971"/>
    </source>
</evidence>
<dbReference type="GO" id="GO:0020037">
    <property type="term" value="F:heme binding"/>
    <property type="evidence" value="ECO:0007669"/>
    <property type="project" value="InterPro"/>
</dbReference>
<evidence type="ECO:0000256" key="9">
    <source>
        <dbReference type="ARBA" id="ARBA00022848"/>
    </source>
</evidence>
<evidence type="ECO:0000256" key="12">
    <source>
        <dbReference type="ARBA" id="ARBA00023033"/>
    </source>
</evidence>
<dbReference type="GO" id="GO:0005506">
    <property type="term" value="F:iron ion binding"/>
    <property type="evidence" value="ECO:0007669"/>
    <property type="project" value="InterPro"/>
</dbReference>
<evidence type="ECO:0000313" key="17">
    <source>
        <dbReference type="Proteomes" id="UP000008237"/>
    </source>
</evidence>
<keyword evidence="7 14" id="KW-0479">Metal-binding</keyword>
<evidence type="ECO:0000256" key="7">
    <source>
        <dbReference type="ARBA" id="ARBA00022723"/>
    </source>
</evidence>
<keyword evidence="11 14" id="KW-0408">Iron</keyword>
<keyword evidence="12 15" id="KW-0503">Monooxygenase</keyword>
<dbReference type="InterPro" id="IPR001128">
    <property type="entry name" value="Cyt_P450"/>
</dbReference>
<dbReference type="CDD" id="cd20628">
    <property type="entry name" value="CYP4"/>
    <property type="match status" value="1"/>
</dbReference>
<evidence type="ECO:0000256" key="5">
    <source>
        <dbReference type="ARBA" id="ARBA00010617"/>
    </source>
</evidence>
<protein>
    <submittedName>
        <fullName evidence="16">Cytochrome P450 4c3</fullName>
    </submittedName>
</protein>
<dbReference type="GO" id="GO:0004497">
    <property type="term" value="F:monooxygenase activity"/>
    <property type="evidence" value="ECO:0007669"/>
    <property type="project" value="UniProtKB-KW"/>
</dbReference>
<reference evidence="16 17" key="1">
    <citation type="journal article" date="2010" name="Science">
        <title>Genomic comparison of the ants Camponotus floridanus and Harpegnathos saltator.</title>
        <authorList>
            <person name="Bonasio R."/>
            <person name="Zhang G."/>
            <person name="Ye C."/>
            <person name="Mutti N.S."/>
            <person name="Fang X."/>
            <person name="Qin N."/>
            <person name="Donahue G."/>
            <person name="Yang P."/>
            <person name="Li Q."/>
            <person name="Li C."/>
            <person name="Zhang P."/>
            <person name="Huang Z."/>
            <person name="Berger S.L."/>
            <person name="Reinberg D."/>
            <person name="Wang J."/>
            <person name="Liebig J."/>
        </authorList>
    </citation>
    <scope>NUCLEOTIDE SEQUENCE [LARGE SCALE GENOMIC DNA]</scope>
    <source>
        <strain evidence="16 17">R22 G/1</strain>
    </source>
</reference>
<comment type="function">
    <text evidence="2">May be involved in the metabolism of insect hormones and in the breakdown of synthetic insecticides.</text>
</comment>
<keyword evidence="10 15" id="KW-0560">Oxidoreductase</keyword>
<dbReference type="InterPro" id="IPR017972">
    <property type="entry name" value="Cyt_P450_CS"/>
</dbReference>
<keyword evidence="9" id="KW-0492">Microsome</keyword>
<dbReference type="PANTHER" id="PTHR24291">
    <property type="entry name" value="CYTOCHROME P450 FAMILY 4"/>
    <property type="match status" value="1"/>
</dbReference>
<dbReference type="EMBL" id="GL445305">
    <property type="protein sequence ID" value="EFN89843.1"/>
    <property type="molecule type" value="Genomic_DNA"/>
</dbReference>
<evidence type="ECO:0000256" key="3">
    <source>
        <dbReference type="ARBA" id="ARBA00004174"/>
    </source>
</evidence>
<dbReference type="PRINTS" id="PR00463">
    <property type="entry name" value="EP450I"/>
</dbReference>
<dbReference type="Pfam" id="PF00067">
    <property type="entry name" value="p450"/>
    <property type="match status" value="1"/>
</dbReference>
<dbReference type="GO" id="GO:0005789">
    <property type="term" value="C:endoplasmic reticulum membrane"/>
    <property type="evidence" value="ECO:0007669"/>
    <property type="project" value="UniProtKB-SubCell"/>
</dbReference>
<evidence type="ECO:0000256" key="11">
    <source>
        <dbReference type="ARBA" id="ARBA00023004"/>
    </source>
</evidence>
<evidence type="ECO:0000256" key="8">
    <source>
        <dbReference type="ARBA" id="ARBA00022824"/>
    </source>
</evidence>
<dbReference type="OrthoDB" id="1470350at2759"/>
<comment type="cofactor">
    <cofactor evidence="1 14">
        <name>heme</name>
        <dbReference type="ChEBI" id="CHEBI:30413"/>
    </cofactor>
</comment>
<proteinExistence type="inferred from homology"/>
<dbReference type="InterPro" id="IPR036396">
    <property type="entry name" value="Cyt_P450_sf"/>
</dbReference>
<evidence type="ECO:0000256" key="4">
    <source>
        <dbReference type="ARBA" id="ARBA00004406"/>
    </source>
</evidence>
<keyword evidence="6 14" id="KW-0349">Heme</keyword>
<dbReference type="InParanoid" id="E2B361"/>
<keyword evidence="13" id="KW-0472">Membrane</keyword>
<feature type="binding site" description="axial binding residue" evidence="14">
    <location>
        <position position="326"/>
    </location>
    <ligand>
        <name>heme</name>
        <dbReference type="ChEBI" id="CHEBI:30413"/>
    </ligand>
    <ligandPart>
        <name>Fe</name>
        <dbReference type="ChEBI" id="CHEBI:18248"/>
    </ligandPart>
</feature>
<evidence type="ECO:0000256" key="10">
    <source>
        <dbReference type="ARBA" id="ARBA00023002"/>
    </source>
</evidence>
<accession>E2B361</accession>
<comment type="subcellular location">
    <subcellularLocation>
        <location evidence="4">Endoplasmic reticulum membrane</location>
        <topology evidence="4">Peripheral membrane protein</topology>
    </subcellularLocation>
    <subcellularLocation>
        <location evidence="3">Microsome membrane</location>
        <topology evidence="3">Peripheral membrane protein</topology>
    </subcellularLocation>
</comment>
<name>E2B361_HARSA</name>
<organism evidence="17">
    <name type="scientific">Harpegnathos saltator</name>
    <name type="common">Jerdon's jumping ant</name>
    <dbReference type="NCBI Taxonomy" id="610380"/>
    <lineage>
        <taxon>Eukaryota</taxon>
        <taxon>Metazoa</taxon>
        <taxon>Ecdysozoa</taxon>
        <taxon>Arthropoda</taxon>
        <taxon>Hexapoda</taxon>
        <taxon>Insecta</taxon>
        <taxon>Pterygota</taxon>
        <taxon>Neoptera</taxon>
        <taxon>Endopterygota</taxon>
        <taxon>Hymenoptera</taxon>
        <taxon>Apocrita</taxon>
        <taxon>Aculeata</taxon>
        <taxon>Formicoidea</taxon>
        <taxon>Formicidae</taxon>
        <taxon>Ponerinae</taxon>
        <taxon>Ponerini</taxon>
        <taxon>Harpegnathos</taxon>
    </lineage>
</organism>
<dbReference type="PRINTS" id="PR00385">
    <property type="entry name" value="P450"/>
</dbReference>
<evidence type="ECO:0000256" key="13">
    <source>
        <dbReference type="ARBA" id="ARBA00023136"/>
    </source>
</evidence>
<comment type="similarity">
    <text evidence="5 15">Belongs to the cytochrome P450 family.</text>
</comment>
<evidence type="ECO:0000256" key="15">
    <source>
        <dbReference type="RuleBase" id="RU000461"/>
    </source>
</evidence>
<dbReference type="AlphaFoldDB" id="E2B361"/>
<keyword evidence="17" id="KW-1185">Reference proteome</keyword>
<dbReference type="InterPro" id="IPR002401">
    <property type="entry name" value="Cyt_P450_E_grp-I"/>
</dbReference>
<gene>
    <name evidence="16" type="ORF">EAI_15051</name>
</gene>
<keyword evidence="8" id="KW-0256">Endoplasmic reticulum</keyword>
<dbReference type="PROSITE" id="PS00086">
    <property type="entry name" value="CYTOCHROME_P450"/>
    <property type="match status" value="1"/>
</dbReference>
<dbReference type="Proteomes" id="UP000008237">
    <property type="component" value="Unassembled WGS sequence"/>
</dbReference>
<evidence type="ECO:0000313" key="16">
    <source>
        <dbReference type="EMBL" id="EFN89843.1"/>
    </source>
</evidence>
<sequence>MTRRSHQSEKWHHRRKLLSSTFHSHLLNDYLKIVVREADTLISCLKGQIGKSDFDVVPYMKRTTLDIICDSAMGIQLNAQTNYENEYVIAVDKVASIMQMRFTNIWISYDPIFKMTKLGKEHDSALRIINDLVEKVIANRKTEWMSKCDGNFNESTTKKQALLDLLLEMSHKHTDFTDNDIRDEVNTFMYAGHDTTATSVSWTLYALGRHPEYQKKILDEFDEVIGTEKISLDNLSKLTWLDACVKEQWRLYAVAPLIARQIYKPIEIMGNVIPPGSTVLINSYLLHRDSRHFSDPHVYRPERFLPDSPKLPRYAFIPFSAGSRNCIGWKFATIIVKVIILMILRSFHVEALDREDQLRFISELVLVNADGIRLKVTSRDKHTNS</sequence>
<evidence type="ECO:0000256" key="6">
    <source>
        <dbReference type="ARBA" id="ARBA00022617"/>
    </source>
</evidence>